<name>A0AAN9PYC7_CANGL</name>
<dbReference type="Proteomes" id="UP001367508">
    <property type="component" value="Unassembled WGS sequence"/>
</dbReference>
<evidence type="ECO:0000313" key="1">
    <source>
        <dbReference type="EMBL" id="KAK7315651.1"/>
    </source>
</evidence>
<gene>
    <name evidence="1" type="ORF">VNO77_34217</name>
</gene>
<keyword evidence="2" id="KW-1185">Reference proteome</keyword>
<dbReference type="EMBL" id="JAYMYQ010000008">
    <property type="protein sequence ID" value="KAK7315651.1"/>
    <property type="molecule type" value="Genomic_DNA"/>
</dbReference>
<protein>
    <submittedName>
        <fullName evidence="1">Uncharacterized protein</fullName>
    </submittedName>
</protein>
<accession>A0AAN9PYC7</accession>
<organism evidence="1 2">
    <name type="scientific">Canavalia gladiata</name>
    <name type="common">Sword bean</name>
    <name type="synonym">Dolichos gladiatus</name>
    <dbReference type="NCBI Taxonomy" id="3824"/>
    <lineage>
        <taxon>Eukaryota</taxon>
        <taxon>Viridiplantae</taxon>
        <taxon>Streptophyta</taxon>
        <taxon>Embryophyta</taxon>
        <taxon>Tracheophyta</taxon>
        <taxon>Spermatophyta</taxon>
        <taxon>Magnoliopsida</taxon>
        <taxon>eudicotyledons</taxon>
        <taxon>Gunneridae</taxon>
        <taxon>Pentapetalae</taxon>
        <taxon>rosids</taxon>
        <taxon>fabids</taxon>
        <taxon>Fabales</taxon>
        <taxon>Fabaceae</taxon>
        <taxon>Papilionoideae</taxon>
        <taxon>50 kb inversion clade</taxon>
        <taxon>NPAAA clade</taxon>
        <taxon>indigoferoid/millettioid clade</taxon>
        <taxon>Phaseoleae</taxon>
        <taxon>Canavalia</taxon>
    </lineage>
</organism>
<sequence length="132" mass="14908">MVLFQACANTSDVVSTSNIKDGFINELISWQSRREIVCGKFRVLHSLVAFSSIKLNGMGSCFIVPCLMSDLFRMHINKVRCLFSYMHAIDSLSFILVRSPVWQSGFLDSFISRSIIMATRYAASALKEKLQN</sequence>
<evidence type="ECO:0000313" key="2">
    <source>
        <dbReference type="Proteomes" id="UP001367508"/>
    </source>
</evidence>
<proteinExistence type="predicted"/>
<comment type="caution">
    <text evidence="1">The sequence shown here is derived from an EMBL/GenBank/DDBJ whole genome shotgun (WGS) entry which is preliminary data.</text>
</comment>
<reference evidence="1 2" key="1">
    <citation type="submission" date="2024-01" db="EMBL/GenBank/DDBJ databases">
        <title>The genomes of 5 underutilized Papilionoideae crops provide insights into root nodulation and disease resistanc.</title>
        <authorList>
            <person name="Jiang F."/>
        </authorList>
    </citation>
    <scope>NUCLEOTIDE SEQUENCE [LARGE SCALE GENOMIC DNA]</scope>
    <source>
        <strain evidence="1">LVBAO_FW01</strain>
        <tissue evidence="1">Leaves</tissue>
    </source>
</reference>
<dbReference type="AlphaFoldDB" id="A0AAN9PYC7"/>